<dbReference type="EMBL" id="JAAQPH010000010">
    <property type="protein sequence ID" value="NIA69767.1"/>
    <property type="molecule type" value="Genomic_DNA"/>
</dbReference>
<proteinExistence type="inferred from homology"/>
<protein>
    <submittedName>
        <fullName evidence="7">Hydrogen peroxide-inducible genes activator</fullName>
    </submittedName>
</protein>
<dbReference type="InterPro" id="IPR005119">
    <property type="entry name" value="LysR_subst-bd"/>
</dbReference>
<dbReference type="GO" id="GO:0003677">
    <property type="term" value="F:DNA binding"/>
    <property type="evidence" value="ECO:0007669"/>
    <property type="project" value="UniProtKB-KW"/>
</dbReference>
<dbReference type="FunFam" id="1.10.10.10:FF:000001">
    <property type="entry name" value="LysR family transcriptional regulator"/>
    <property type="match status" value="1"/>
</dbReference>
<evidence type="ECO:0000256" key="3">
    <source>
        <dbReference type="ARBA" id="ARBA00023125"/>
    </source>
</evidence>
<evidence type="ECO:0000256" key="1">
    <source>
        <dbReference type="ARBA" id="ARBA00009437"/>
    </source>
</evidence>
<dbReference type="Proteomes" id="UP000761264">
    <property type="component" value="Unassembled WGS sequence"/>
</dbReference>
<evidence type="ECO:0000313" key="7">
    <source>
        <dbReference type="EMBL" id="NIA69767.1"/>
    </source>
</evidence>
<dbReference type="AlphaFoldDB" id="A0A967EYI9"/>
<keyword evidence="3" id="KW-0238">DNA-binding</keyword>
<dbReference type="InterPro" id="IPR036390">
    <property type="entry name" value="WH_DNA-bd_sf"/>
</dbReference>
<feature type="domain" description="HTH lysR-type" evidence="6">
    <location>
        <begin position="2"/>
        <end position="59"/>
    </location>
</feature>
<dbReference type="Pfam" id="PF00126">
    <property type="entry name" value="HTH_1"/>
    <property type="match status" value="1"/>
</dbReference>
<evidence type="ECO:0000256" key="5">
    <source>
        <dbReference type="ARBA" id="ARBA00023163"/>
    </source>
</evidence>
<keyword evidence="5" id="KW-0804">Transcription</keyword>
<keyword evidence="4" id="KW-0010">Activator</keyword>
<dbReference type="GO" id="GO:0032993">
    <property type="term" value="C:protein-DNA complex"/>
    <property type="evidence" value="ECO:0007669"/>
    <property type="project" value="TreeGrafter"/>
</dbReference>
<dbReference type="PANTHER" id="PTHR30346:SF26">
    <property type="entry name" value="HYDROGEN PEROXIDE-INDUCIBLE GENES ACTIVATOR"/>
    <property type="match status" value="1"/>
</dbReference>
<evidence type="ECO:0000259" key="6">
    <source>
        <dbReference type="PROSITE" id="PS50931"/>
    </source>
</evidence>
<dbReference type="Gene3D" id="1.10.10.10">
    <property type="entry name" value="Winged helix-like DNA-binding domain superfamily/Winged helix DNA-binding domain"/>
    <property type="match status" value="1"/>
</dbReference>
<dbReference type="PANTHER" id="PTHR30346">
    <property type="entry name" value="TRANSCRIPTIONAL DUAL REGULATOR HCAR-RELATED"/>
    <property type="match status" value="1"/>
</dbReference>
<keyword evidence="2" id="KW-0805">Transcription regulation</keyword>
<dbReference type="SUPFAM" id="SSF53850">
    <property type="entry name" value="Periplasmic binding protein-like II"/>
    <property type="match status" value="1"/>
</dbReference>
<dbReference type="RefSeq" id="WP_167225687.1">
    <property type="nucleotide sequence ID" value="NZ_JAAQPH010000010.1"/>
</dbReference>
<dbReference type="Gene3D" id="3.40.190.10">
    <property type="entry name" value="Periplasmic binding protein-like II"/>
    <property type="match status" value="2"/>
</dbReference>
<evidence type="ECO:0000313" key="8">
    <source>
        <dbReference type="Proteomes" id="UP000761264"/>
    </source>
</evidence>
<dbReference type="InterPro" id="IPR036388">
    <property type="entry name" value="WH-like_DNA-bd_sf"/>
</dbReference>
<organism evidence="7 8">
    <name type="scientific">Pelagibius litoralis</name>
    <dbReference type="NCBI Taxonomy" id="374515"/>
    <lineage>
        <taxon>Bacteria</taxon>
        <taxon>Pseudomonadati</taxon>
        <taxon>Pseudomonadota</taxon>
        <taxon>Alphaproteobacteria</taxon>
        <taxon>Rhodospirillales</taxon>
        <taxon>Rhodovibrionaceae</taxon>
        <taxon>Pelagibius</taxon>
    </lineage>
</organism>
<dbReference type="CDD" id="cd08411">
    <property type="entry name" value="PBP2_OxyR"/>
    <property type="match status" value="1"/>
</dbReference>
<comment type="similarity">
    <text evidence="1">Belongs to the LysR transcriptional regulatory family.</text>
</comment>
<dbReference type="SUPFAM" id="SSF46785">
    <property type="entry name" value="Winged helix' DNA-binding domain"/>
    <property type="match status" value="1"/>
</dbReference>
<keyword evidence="8" id="KW-1185">Reference proteome</keyword>
<comment type="caution">
    <text evidence="7">The sequence shown here is derived from an EMBL/GenBank/DDBJ whole genome shotgun (WGS) entry which is preliminary data.</text>
</comment>
<evidence type="ECO:0000256" key="4">
    <source>
        <dbReference type="ARBA" id="ARBA00023159"/>
    </source>
</evidence>
<dbReference type="PRINTS" id="PR00039">
    <property type="entry name" value="HTHLYSR"/>
</dbReference>
<evidence type="ECO:0000256" key="2">
    <source>
        <dbReference type="ARBA" id="ARBA00023015"/>
    </source>
</evidence>
<reference evidence="7" key="1">
    <citation type="submission" date="2020-03" db="EMBL/GenBank/DDBJ databases">
        <title>Genome of Pelagibius litoralis DSM 21314T.</title>
        <authorList>
            <person name="Wang G."/>
        </authorList>
    </citation>
    <scope>NUCLEOTIDE SEQUENCE</scope>
    <source>
        <strain evidence="7">DSM 21314</strain>
    </source>
</reference>
<dbReference type="PROSITE" id="PS50931">
    <property type="entry name" value="HTH_LYSR"/>
    <property type="match status" value="1"/>
</dbReference>
<gene>
    <name evidence="7" type="ORF">HBA54_14280</name>
</gene>
<sequence length="306" mass="34587">MPTLQQLRYLVAVGETLHFRRAAERTHVTQPTLSGQLRELEEKLGVQLVERSRAKVILTPIGKEIVARARTVIRDVQDIVELARQGKSLLGGTIRVGVLQTLGPYLLPHILPELHRSFPDLKLYVREGMPQALLTAIDDGNLDLLFFPVPVKGADLQSARLFREPLSLVAPSDHRLAAKEKIDQADLKNETILTLERGYRLHDQVRDLCEQYGASLSLDYEGTSLDTLRQMVGMGMGLSLLPALYVRSEVLQDEQVVARQIRSKAPFRMIGMIWRRHSARQHEFLALAEMIRGILKDRVPEITVMQ</sequence>
<name>A0A967EYI9_9PROT</name>
<dbReference type="GO" id="GO:0003700">
    <property type="term" value="F:DNA-binding transcription factor activity"/>
    <property type="evidence" value="ECO:0007669"/>
    <property type="project" value="InterPro"/>
</dbReference>
<accession>A0A967EYI9</accession>
<dbReference type="InterPro" id="IPR000847">
    <property type="entry name" value="LysR_HTH_N"/>
</dbReference>
<dbReference type="Pfam" id="PF03466">
    <property type="entry name" value="LysR_substrate"/>
    <property type="match status" value="1"/>
</dbReference>